<dbReference type="InterPro" id="IPR036390">
    <property type="entry name" value="WH_DNA-bd_sf"/>
</dbReference>
<dbReference type="SUPFAM" id="SSF64288">
    <property type="entry name" value="Chorismate lyase-like"/>
    <property type="match status" value="1"/>
</dbReference>
<keyword evidence="1" id="KW-0805">Transcription regulation</keyword>
<dbReference type="PANTHER" id="PTHR44846:SF1">
    <property type="entry name" value="MANNOSYL-D-GLYCERATE TRANSPORT_METABOLISM SYSTEM REPRESSOR MNGR-RELATED"/>
    <property type="match status" value="1"/>
</dbReference>
<dbReference type="SMART" id="SM00866">
    <property type="entry name" value="UTRA"/>
    <property type="match status" value="1"/>
</dbReference>
<evidence type="ECO:0000256" key="3">
    <source>
        <dbReference type="ARBA" id="ARBA00023163"/>
    </source>
</evidence>
<reference evidence="5 6" key="1">
    <citation type="submission" date="2017-06" db="EMBL/GenBank/DDBJ databases">
        <authorList>
            <person name="Kim H.J."/>
            <person name="Triplett B.A."/>
        </authorList>
    </citation>
    <scope>NUCLEOTIDE SEQUENCE [LARGE SCALE GENOMIC DNA]</scope>
    <source>
        <strain evidence="5 6">CGMCC 4.2132</strain>
    </source>
</reference>
<dbReference type="AlphaFoldDB" id="A0A239PAX7"/>
<keyword evidence="2" id="KW-0238">DNA-binding</keyword>
<dbReference type="GO" id="GO:0003700">
    <property type="term" value="F:DNA-binding transcription factor activity"/>
    <property type="evidence" value="ECO:0007669"/>
    <property type="project" value="InterPro"/>
</dbReference>
<dbReference type="GO" id="GO:0045892">
    <property type="term" value="P:negative regulation of DNA-templated transcription"/>
    <property type="evidence" value="ECO:0007669"/>
    <property type="project" value="TreeGrafter"/>
</dbReference>
<gene>
    <name evidence="5" type="ORF">SAMN05216276_11043</name>
</gene>
<dbReference type="SMART" id="SM00345">
    <property type="entry name" value="HTH_GNTR"/>
    <property type="match status" value="1"/>
</dbReference>
<dbReference type="CDD" id="cd07377">
    <property type="entry name" value="WHTH_GntR"/>
    <property type="match status" value="1"/>
</dbReference>
<dbReference type="InterPro" id="IPR050679">
    <property type="entry name" value="Bact_HTH_transcr_reg"/>
</dbReference>
<dbReference type="OrthoDB" id="3579313at2"/>
<keyword evidence="3" id="KW-0804">Transcription</keyword>
<accession>A0A239PAX7</accession>
<dbReference type="InterPro" id="IPR011663">
    <property type="entry name" value="UTRA"/>
</dbReference>
<evidence type="ECO:0000256" key="1">
    <source>
        <dbReference type="ARBA" id="ARBA00023015"/>
    </source>
</evidence>
<feature type="domain" description="HTH gntR-type" evidence="4">
    <location>
        <begin position="12"/>
        <end position="80"/>
    </location>
</feature>
<dbReference type="Pfam" id="PF00392">
    <property type="entry name" value="GntR"/>
    <property type="match status" value="1"/>
</dbReference>
<sequence>MKDVGGVSGAVRPKYKILQDELSDRIRSGVYRPGQALPPQRKLAASLDVTLMTLRQALRGLSDQGLVVQQPGRGTFVTPPLAAYQVASLRSLADELRAQGRTVTTQVVSVQVRVLPAKVVENLAAGSGARGLRLERIRAVDGRLAVHQVSWVPEPFASVIRHVDFEVTPLYQALAELCGAAIASAAESFRPEKVTPRAGEILRLPAGSPVFASERVTKGVDSAVLVYDQATIDGSRLSIRAERLAHSISLSWNVSG</sequence>
<dbReference type="Proteomes" id="UP000198282">
    <property type="component" value="Unassembled WGS sequence"/>
</dbReference>
<dbReference type="GO" id="GO:0003677">
    <property type="term" value="F:DNA binding"/>
    <property type="evidence" value="ECO:0007669"/>
    <property type="project" value="UniProtKB-KW"/>
</dbReference>
<dbReference type="Gene3D" id="3.40.1410.10">
    <property type="entry name" value="Chorismate lyase-like"/>
    <property type="match status" value="1"/>
</dbReference>
<evidence type="ECO:0000259" key="4">
    <source>
        <dbReference type="PROSITE" id="PS50949"/>
    </source>
</evidence>
<organism evidence="5 6">
    <name type="scientific">Streptosporangium subroseum</name>
    <dbReference type="NCBI Taxonomy" id="106412"/>
    <lineage>
        <taxon>Bacteria</taxon>
        <taxon>Bacillati</taxon>
        <taxon>Actinomycetota</taxon>
        <taxon>Actinomycetes</taxon>
        <taxon>Streptosporangiales</taxon>
        <taxon>Streptosporangiaceae</taxon>
        <taxon>Streptosporangium</taxon>
    </lineage>
</organism>
<evidence type="ECO:0000313" key="6">
    <source>
        <dbReference type="Proteomes" id="UP000198282"/>
    </source>
</evidence>
<protein>
    <submittedName>
        <fullName evidence="5">GntR family transcriptional regulator</fullName>
    </submittedName>
</protein>
<dbReference type="InterPro" id="IPR028978">
    <property type="entry name" value="Chorismate_lyase_/UTRA_dom_sf"/>
</dbReference>
<dbReference type="RefSeq" id="WP_089213632.1">
    <property type="nucleotide sequence ID" value="NZ_FZOD01000104.1"/>
</dbReference>
<dbReference type="EMBL" id="FZOD01000104">
    <property type="protein sequence ID" value="SNT63718.1"/>
    <property type="molecule type" value="Genomic_DNA"/>
</dbReference>
<dbReference type="Gene3D" id="1.10.10.10">
    <property type="entry name" value="Winged helix-like DNA-binding domain superfamily/Winged helix DNA-binding domain"/>
    <property type="match status" value="1"/>
</dbReference>
<dbReference type="InterPro" id="IPR000524">
    <property type="entry name" value="Tscrpt_reg_HTH_GntR"/>
</dbReference>
<evidence type="ECO:0000313" key="5">
    <source>
        <dbReference type="EMBL" id="SNT63718.1"/>
    </source>
</evidence>
<keyword evidence="6" id="KW-1185">Reference proteome</keyword>
<evidence type="ECO:0000256" key="2">
    <source>
        <dbReference type="ARBA" id="ARBA00023125"/>
    </source>
</evidence>
<proteinExistence type="predicted"/>
<dbReference type="Pfam" id="PF07702">
    <property type="entry name" value="UTRA"/>
    <property type="match status" value="1"/>
</dbReference>
<dbReference type="PROSITE" id="PS50949">
    <property type="entry name" value="HTH_GNTR"/>
    <property type="match status" value="1"/>
</dbReference>
<name>A0A239PAX7_9ACTN</name>
<dbReference type="PANTHER" id="PTHR44846">
    <property type="entry name" value="MANNOSYL-D-GLYCERATE TRANSPORT/METABOLISM SYSTEM REPRESSOR MNGR-RELATED"/>
    <property type="match status" value="1"/>
</dbReference>
<dbReference type="SUPFAM" id="SSF46785">
    <property type="entry name" value="Winged helix' DNA-binding domain"/>
    <property type="match status" value="1"/>
</dbReference>
<dbReference type="InterPro" id="IPR036388">
    <property type="entry name" value="WH-like_DNA-bd_sf"/>
</dbReference>